<name>R0JWD2_ANAPL</name>
<dbReference type="Proteomes" id="UP000296049">
    <property type="component" value="Unassembled WGS sequence"/>
</dbReference>
<gene>
    <name evidence="2" type="ORF">Anapl_05619</name>
</gene>
<keyword evidence="3" id="KW-1185">Reference proteome</keyword>
<dbReference type="EMBL" id="KB743073">
    <property type="protein sequence ID" value="EOB01572.1"/>
    <property type="molecule type" value="Genomic_DNA"/>
</dbReference>
<feature type="compositionally biased region" description="Polar residues" evidence="1">
    <location>
        <begin position="8"/>
        <end position="29"/>
    </location>
</feature>
<evidence type="ECO:0000256" key="1">
    <source>
        <dbReference type="SAM" id="MobiDB-lite"/>
    </source>
</evidence>
<evidence type="ECO:0000313" key="3">
    <source>
        <dbReference type="Proteomes" id="UP000296049"/>
    </source>
</evidence>
<proteinExistence type="predicted"/>
<dbReference type="AlphaFoldDB" id="R0JWD2"/>
<evidence type="ECO:0000313" key="2">
    <source>
        <dbReference type="EMBL" id="EOB01572.1"/>
    </source>
</evidence>
<organism evidence="2 3">
    <name type="scientific">Anas platyrhynchos</name>
    <name type="common">Mallard</name>
    <name type="synonym">Anas boschas</name>
    <dbReference type="NCBI Taxonomy" id="8839"/>
    <lineage>
        <taxon>Eukaryota</taxon>
        <taxon>Metazoa</taxon>
        <taxon>Chordata</taxon>
        <taxon>Craniata</taxon>
        <taxon>Vertebrata</taxon>
        <taxon>Euteleostomi</taxon>
        <taxon>Archelosauria</taxon>
        <taxon>Archosauria</taxon>
        <taxon>Dinosauria</taxon>
        <taxon>Saurischia</taxon>
        <taxon>Theropoda</taxon>
        <taxon>Coelurosauria</taxon>
        <taxon>Aves</taxon>
        <taxon>Neognathae</taxon>
        <taxon>Galloanserae</taxon>
        <taxon>Anseriformes</taxon>
        <taxon>Anatidae</taxon>
        <taxon>Anatinae</taxon>
        <taxon>Anas</taxon>
    </lineage>
</organism>
<accession>R0JWD2</accession>
<reference evidence="3" key="1">
    <citation type="journal article" date="2013" name="Nat. Genet.">
        <title>The duck genome and transcriptome provide insight into an avian influenza virus reservoir species.</title>
        <authorList>
            <person name="Huang Y."/>
            <person name="Li Y."/>
            <person name="Burt D.W."/>
            <person name="Chen H."/>
            <person name="Zhang Y."/>
            <person name="Qian W."/>
            <person name="Kim H."/>
            <person name="Gan S."/>
            <person name="Zhao Y."/>
            <person name="Li J."/>
            <person name="Yi K."/>
            <person name="Feng H."/>
            <person name="Zhu P."/>
            <person name="Li B."/>
            <person name="Liu Q."/>
            <person name="Fairley S."/>
            <person name="Magor K.E."/>
            <person name="Du Z."/>
            <person name="Hu X."/>
            <person name="Goodman L."/>
            <person name="Tafer H."/>
            <person name="Vignal A."/>
            <person name="Lee T."/>
            <person name="Kim K.W."/>
            <person name="Sheng Z."/>
            <person name="An Y."/>
            <person name="Searle S."/>
            <person name="Herrero J."/>
            <person name="Groenen M.A."/>
            <person name="Crooijmans R.P."/>
            <person name="Faraut T."/>
            <person name="Cai Q."/>
            <person name="Webster R.G."/>
            <person name="Aldridge J.R."/>
            <person name="Warren W.C."/>
            <person name="Bartschat S."/>
            <person name="Kehr S."/>
            <person name="Marz M."/>
            <person name="Stadler P.F."/>
            <person name="Smith J."/>
            <person name="Kraus R.H."/>
            <person name="Zhao Y."/>
            <person name="Ren L."/>
            <person name="Fei J."/>
            <person name="Morisson M."/>
            <person name="Kaiser P."/>
            <person name="Griffin D.K."/>
            <person name="Rao M."/>
            <person name="Pitel F."/>
            <person name="Wang J."/>
            <person name="Li N."/>
        </authorList>
    </citation>
    <scope>NUCLEOTIDE SEQUENCE [LARGE SCALE GENOMIC DNA]</scope>
</reference>
<protein>
    <submittedName>
        <fullName evidence="2">Uncharacterized protein</fullName>
    </submittedName>
</protein>
<feature type="region of interest" description="Disordered" evidence="1">
    <location>
        <begin position="1"/>
        <end position="29"/>
    </location>
</feature>
<sequence>MDHGPGAQTPSGTLNPPSPQQPARVSTNKDGAAVLGILPQAAEPAPSSPTDENEVGARLARETLLLTYSLIDIMALELENKAANLYMLLHQQQEDSSCKKFTINYPSYSFQARTK</sequence>